<sequence>MKSTTANTPCFLTDSRTINFTPRTYKEEIRRRGTEPQSRSLSFVLHFSHLKWHVKATFQGTLQSAKTATFARVTKRREDLKNLCSCIDFGLIQVLDDTVTELIVTCQHDSTTAQGQRLRLKTAPDRESEYAPIVDHLWLYIREDPFRVRFPVYNGDGGGTSTKDFSEIRKKQELSAGVHEVRVDDDEKSYVYKEVDRPLYEPRDSEVLEQELRNLELLRGTEGVVWLVAAVVSKNPYRTAETIKDDTSVVLRGILLEYHPYGTLRNALQSKPSTDWPWQRWAVQIARALDNLHQVGITHMDLKPGNIVISAGFNAILVDVSGIGGVTQEWLSPEMRDLHDPLSENIESRKQNDIWALGKMLLEMADVSCNDIEEQLLRSVALEATSEVPPRISLQDAISKLYFE</sequence>
<organism evidence="2 3">
    <name type="scientific">Cudoniella acicularis</name>
    <dbReference type="NCBI Taxonomy" id="354080"/>
    <lineage>
        <taxon>Eukaryota</taxon>
        <taxon>Fungi</taxon>
        <taxon>Dikarya</taxon>
        <taxon>Ascomycota</taxon>
        <taxon>Pezizomycotina</taxon>
        <taxon>Leotiomycetes</taxon>
        <taxon>Helotiales</taxon>
        <taxon>Tricladiaceae</taxon>
        <taxon>Cudoniella</taxon>
    </lineage>
</organism>
<dbReference type="PROSITE" id="PS50011">
    <property type="entry name" value="PROTEIN_KINASE_DOM"/>
    <property type="match status" value="1"/>
</dbReference>
<accession>A0A8H4RIP7</accession>
<dbReference type="OrthoDB" id="3545008at2759"/>
<protein>
    <recommendedName>
        <fullName evidence="1">Protein kinase domain-containing protein</fullName>
    </recommendedName>
</protein>
<dbReference type="GO" id="GO:0005524">
    <property type="term" value="F:ATP binding"/>
    <property type="evidence" value="ECO:0007669"/>
    <property type="project" value="InterPro"/>
</dbReference>
<evidence type="ECO:0000313" key="2">
    <source>
        <dbReference type="EMBL" id="KAF4629718.1"/>
    </source>
</evidence>
<evidence type="ECO:0000259" key="1">
    <source>
        <dbReference type="PROSITE" id="PS50011"/>
    </source>
</evidence>
<dbReference type="AlphaFoldDB" id="A0A8H4RIP7"/>
<dbReference type="InterPro" id="IPR051681">
    <property type="entry name" value="Ser/Thr_Kinases-Pseudokinases"/>
</dbReference>
<keyword evidence="3" id="KW-1185">Reference proteome</keyword>
<reference evidence="2 3" key="1">
    <citation type="submission" date="2020-03" db="EMBL/GenBank/DDBJ databases">
        <title>Draft Genome Sequence of Cudoniella acicularis.</title>
        <authorList>
            <person name="Buettner E."/>
            <person name="Kellner H."/>
        </authorList>
    </citation>
    <scope>NUCLEOTIDE SEQUENCE [LARGE SCALE GENOMIC DNA]</scope>
    <source>
        <strain evidence="2 3">DSM 108380</strain>
    </source>
</reference>
<dbReference type="InterPro" id="IPR000719">
    <property type="entry name" value="Prot_kinase_dom"/>
</dbReference>
<dbReference type="PANTHER" id="PTHR44329">
    <property type="entry name" value="SERINE/THREONINE-PROTEIN KINASE TNNI3K-RELATED"/>
    <property type="match status" value="1"/>
</dbReference>
<dbReference type="Gene3D" id="1.10.510.10">
    <property type="entry name" value="Transferase(Phosphotransferase) domain 1"/>
    <property type="match status" value="1"/>
</dbReference>
<dbReference type="GO" id="GO:0004674">
    <property type="term" value="F:protein serine/threonine kinase activity"/>
    <property type="evidence" value="ECO:0007669"/>
    <property type="project" value="TreeGrafter"/>
</dbReference>
<dbReference type="SUPFAM" id="SSF56112">
    <property type="entry name" value="Protein kinase-like (PK-like)"/>
    <property type="match status" value="1"/>
</dbReference>
<comment type="caution">
    <text evidence="2">The sequence shown here is derived from an EMBL/GenBank/DDBJ whole genome shotgun (WGS) entry which is preliminary data.</text>
</comment>
<evidence type="ECO:0000313" key="3">
    <source>
        <dbReference type="Proteomes" id="UP000566819"/>
    </source>
</evidence>
<dbReference type="PANTHER" id="PTHR44329:SF293">
    <property type="entry name" value="MITOGEN-ACTIVATED PROTEIN KINASE KINASE KINASE"/>
    <property type="match status" value="1"/>
</dbReference>
<dbReference type="InterPro" id="IPR008271">
    <property type="entry name" value="Ser/Thr_kinase_AS"/>
</dbReference>
<dbReference type="Pfam" id="PF00069">
    <property type="entry name" value="Pkinase"/>
    <property type="match status" value="1"/>
</dbReference>
<dbReference type="PROSITE" id="PS00108">
    <property type="entry name" value="PROTEIN_KINASE_ST"/>
    <property type="match status" value="1"/>
</dbReference>
<dbReference type="Proteomes" id="UP000566819">
    <property type="component" value="Unassembled WGS sequence"/>
</dbReference>
<name>A0A8H4RIP7_9HELO</name>
<dbReference type="SMART" id="SM00220">
    <property type="entry name" value="S_TKc"/>
    <property type="match status" value="1"/>
</dbReference>
<feature type="domain" description="Protein kinase" evidence="1">
    <location>
        <begin position="150"/>
        <end position="404"/>
    </location>
</feature>
<gene>
    <name evidence="2" type="ORF">G7Y89_g8428</name>
</gene>
<dbReference type="EMBL" id="JAAMPI010000637">
    <property type="protein sequence ID" value="KAF4629718.1"/>
    <property type="molecule type" value="Genomic_DNA"/>
</dbReference>
<proteinExistence type="predicted"/>
<dbReference type="InterPro" id="IPR011009">
    <property type="entry name" value="Kinase-like_dom_sf"/>
</dbReference>